<reference evidence="2 3" key="1">
    <citation type="submission" date="2019-04" db="EMBL/GenBank/DDBJ databases">
        <authorList>
            <person name="Van Vliet M D."/>
        </authorList>
    </citation>
    <scope>NUCLEOTIDE SEQUENCE [LARGE SCALE GENOMIC DNA]</scope>
    <source>
        <strain evidence="2 3">F21</strain>
    </source>
</reference>
<evidence type="ECO:0000313" key="3">
    <source>
        <dbReference type="Proteomes" id="UP000346198"/>
    </source>
</evidence>
<dbReference type="InterPro" id="IPR027417">
    <property type="entry name" value="P-loop_NTPase"/>
</dbReference>
<name>A0A6C2UL87_9BACT</name>
<dbReference type="EMBL" id="CAAHFH010000002">
    <property type="protein sequence ID" value="VGO21002.1"/>
    <property type="molecule type" value="Genomic_DNA"/>
</dbReference>
<sequence>MGLTSKILRNEKFCSSCFAYLRRRASGWKLDAPPVFVVGCGHSGTSVLLRILGAHSRIYAVPYESRVFMHSGFKKKLARMVWSRDAIAHGKRRWVEKTPGHVRYIKDVFSDYPDAKVLVVVRDGRDVAVSFRKRFGEFEKGLQRWVADNQAAEEWKDHPNVMSLTYEQLVKDSDAAMAKVCEFIGEPFEETMFSFHEKPMEIFSQNATTVSENEGQNHNQFRNWQINQKLFDGSGKWMAEMTAAEKAQFKPVAGDMLIAYGYASDNEW</sequence>
<dbReference type="Gene3D" id="3.40.50.300">
    <property type="entry name" value="P-loop containing nucleotide triphosphate hydrolases"/>
    <property type="match status" value="1"/>
</dbReference>
<organism evidence="2 3">
    <name type="scientific">Pontiella sulfatireligans</name>
    <dbReference type="NCBI Taxonomy" id="2750658"/>
    <lineage>
        <taxon>Bacteria</taxon>
        <taxon>Pseudomonadati</taxon>
        <taxon>Kiritimatiellota</taxon>
        <taxon>Kiritimatiellia</taxon>
        <taxon>Kiritimatiellales</taxon>
        <taxon>Pontiellaceae</taxon>
        <taxon>Pontiella</taxon>
    </lineage>
</organism>
<dbReference type="GO" id="GO:0008476">
    <property type="term" value="F:protein-tyrosine sulfotransferase activity"/>
    <property type="evidence" value="ECO:0007669"/>
    <property type="project" value="InterPro"/>
</dbReference>
<dbReference type="SUPFAM" id="SSF52540">
    <property type="entry name" value="P-loop containing nucleoside triphosphate hydrolases"/>
    <property type="match status" value="1"/>
</dbReference>
<dbReference type="PANTHER" id="PTHR12788:SF10">
    <property type="entry name" value="PROTEIN-TYROSINE SULFOTRANSFERASE"/>
    <property type="match status" value="1"/>
</dbReference>
<keyword evidence="1" id="KW-0808">Transferase</keyword>
<accession>A0A6C2UL87</accession>
<evidence type="ECO:0008006" key="4">
    <source>
        <dbReference type="Google" id="ProtNLM"/>
    </source>
</evidence>
<dbReference type="Proteomes" id="UP000346198">
    <property type="component" value="Unassembled WGS sequence"/>
</dbReference>
<dbReference type="InterPro" id="IPR026634">
    <property type="entry name" value="TPST-like"/>
</dbReference>
<keyword evidence="3" id="KW-1185">Reference proteome</keyword>
<proteinExistence type="predicted"/>
<evidence type="ECO:0000313" key="2">
    <source>
        <dbReference type="EMBL" id="VGO21002.1"/>
    </source>
</evidence>
<dbReference type="AlphaFoldDB" id="A0A6C2UL87"/>
<dbReference type="RefSeq" id="WP_136062493.1">
    <property type="nucleotide sequence ID" value="NZ_CAAHFH010000002.1"/>
</dbReference>
<evidence type="ECO:0000256" key="1">
    <source>
        <dbReference type="ARBA" id="ARBA00022679"/>
    </source>
</evidence>
<gene>
    <name evidence="2" type="ORF">SCARR_03071</name>
</gene>
<protein>
    <recommendedName>
        <fullName evidence="4">Sulfotransferase domain-containing protein</fullName>
    </recommendedName>
</protein>
<dbReference type="Pfam" id="PF13469">
    <property type="entry name" value="Sulfotransfer_3"/>
    <property type="match status" value="1"/>
</dbReference>
<dbReference type="PANTHER" id="PTHR12788">
    <property type="entry name" value="PROTEIN-TYROSINE SULFOTRANSFERASE 2"/>
    <property type="match status" value="1"/>
</dbReference>